<keyword evidence="4" id="KW-0238">DNA-binding</keyword>
<protein>
    <submittedName>
        <fullName evidence="7">Telo-bind domain-containing protein</fullName>
    </submittedName>
</protein>
<dbReference type="GO" id="GO:0010521">
    <property type="term" value="F:telomerase inhibitor activity"/>
    <property type="evidence" value="ECO:0007669"/>
    <property type="project" value="TreeGrafter"/>
</dbReference>
<dbReference type="GO" id="GO:0016233">
    <property type="term" value="P:telomere capping"/>
    <property type="evidence" value="ECO:0007669"/>
    <property type="project" value="TreeGrafter"/>
</dbReference>
<feature type="region of interest" description="Disordered" evidence="5">
    <location>
        <begin position="311"/>
        <end position="429"/>
    </location>
</feature>
<comment type="caution">
    <text evidence="7">The sequence shown here is derived from an EMBL/GenBank/DDBJ whole genome shotgun (WGS) entry which is preliminary data.</text>
</comment>
<dbReference type="EMBL" id="JAWWNJ010000017">
    <property type="protein sequence ID" value="KAK7038066.1"/>
    <property type="molecule type" value="Genomic_DNA"/>
</dbReference>
<dbReference type="AlphaFoldDB" id="A0AAW0CI99"/>
<dbReference type="SUPFAM" id="SSF50249">
    <property type="entry name" value="Nucleic acid-binding proteins"/>
    <property type="match status" value="2"/>
</dbReference>
<evidence type="ECO:0000256" key="2">
    <source>
        <dbReference type="ARBA" id="ARBA00022454"/>
    </source>
</evidence>
<feature type="compositionally biased region" description="Low complexity" evidence="5">
    <location>
        <begin position="222"/>
        <end position="237"/>
    </location>
</feature>
<sequence length="1077" mass="118920">MKRVADDVERASKRIKLDRASIDSSIIFADPAQEKTAADLLKWSAGLTGYIAGKICMKWPAMRSKYRIKMDIWSLADGQKQFEVVFDGAYTEEFRRRKLVFGIGQEIKLSLEGAVAEKASASQSVHLPISLRYTQGVALEIVPQSDGPAMKVDTWYKPSSATEVFAPVSADTDWFSTPIRIKPRAPASKTVLMDIDEEPVADTVHPSVAPKSATPLNNIRNLSSKTSPSSHSTHKPLPVSTSRSVPITTIPSIVGESTAPTEVFRNQRPLATTSKLVAPPPRIPPSTSTPPNRAPVPNAAVVLANPSVPECPAETVSLSDNEPITHPEKVLNKKQRKNQARKEKRKQQKAGSALPSVAPPDDPPEADHVPASADPVPPDAAQAPPPPLSPQIPSPVSEAKQLTPPPPPIPPHASASNPQSPPSPPRLQVPYRFTALSNFHASRSYSVIAIVTSITDITKSRTGQWTCSLRVVDQSNCDESYGSSKEGLLVNCFREVHKEWLPSVSVGDVIFLSEIKPSKSFGGAAATGYSDKFKWAVYDSAKGDVKHGNGSNALGSQFLGEGFGVQFSPFYHPSTTEELTYCAALRDWWKGVEAKRLAAKGTIHQIPADPTITYRSSSHRKHQLFSEIAESGQYFDCTVRVLHGHPNGQTYRLYVTDGTPLQGSKPCPINTCSPSLVDRVVAIEMWDNACAIGPQMLPDECYLLRNVRLIQSKEGYAECKLVETKIQKLELNAADEYPSLKALLERLRPYDEEQIEEPEVKLISSVQDREFFNCVVELLHKDATQQAIYVTDYTSHPKVPTANEPWALGLGNRVLKIALFDHQPAMAERLTVGRLYMIKNLRLQQSQVALEFRGTLGGSENLIIPINPKLSSYETWKHDLLSRKNEVKISARQAVEGIAVSIPPTAQAAQPQDHSTYEQDLKLAERPGGHRFIGRILDFYPFQLKDSFERMCTRCNELIPQKRLACFRCNDVKKEYVKVVCVLRLEFDLGGQIIYLSVSGNVPLLEGFEPTILRDNPEATRRFADIMQPLLHNLEAVHDGILNKQVIEPSSPEMTLIVDTWKGTDQKIVYGLRGIIS</sequence>
<dbReference type="GO" id="GO:0000783">
    <property type="term" value="C:nuclear telomere cap complex"/>
    <property type="evidence" value="ECO:0007669"/>
    <property type="project" value="TreeGrafter"/>
</dbReference>
<dbReference type="InterPro" id="IPR011564">
    <property type="entry name" value="Telomer_end-bd_POT1/Cdc13"/>
</dbReference>
<dbReference type="PANTHER" id="PTHR14513:SF0">
    <property type="entry name" value="PROTECTION OF TELOMERES PROTEIN 1"/>
    <property type="match status" value="1"/>
</dbReference>
<evidence type="ECO:0000256" key="3">
    <source>
        <dbReference type="ARBA" id="ARBA00022895"/>
    </source>
</evidence>
<comment type="subcellular location">
    <subcellularLocation>
        <location evidence="1">Chromosome</location>
        <location evidence="1">Telomere</location>
    </subcellularLocation>
</comment>
<keyword evidence="3" id="KW-0779">Telomere</keyword>
<dbReference type="InterPro" id="IPR012340">
    <property type="entry name" value="NA-bd_OB-fold"/>
</dbReference>
<dbReference type="SMART" id="SM00976">
    <property type="entry name" value="Telo_bind"/>
    <property type="match status" value="1"/>
</dbReference>
<accession>A0AAW0CI99</accession>
<feature type="region of interest" description="Disordered" evidence="5">
    <location>
        <begin position="271"/>
        <end position="297"/>
    </location>
</feature>
<dbReference type="GO" id="GO:0032210">
    <property type="term" value="P:regulation of telomere maintenance via telomerase"/>
    <property type="evidence" value="ECO:0007669"/>
    <property type="project" value="TreeGrafter"/>
</dbReference>
<name>A0AAW0CI99_9AGAR</name>
<gene>
    <name evidence="7" type="ORF">R3P38DRAFT_2904233</name>
</gene>
<dbReference type="Gene3D" id="2.40.50.140">
    <property type="entry name" value="Nucleic acid-binding proteins"/>
    <property type="match status" value="3"/>
</dbReference>
<proteinExistence type="predicted"/>
<feature type="compositionally biased region" description="Pro residues" evidence="5">
    <location>
        <begin position="375"/>
        <end position="393"/>
    </location>
</feature>
<feature type="domain" description="Telomeric single stranded DNA binding POT1/Cdc13" evidence="6">
    <location>
        <begin position="433"/>
        <end position="590"/>
    </location>
</feature>
<feature type="compositionally biased region" description="Basic residues" evidence="5">
    <location>
        <begin position="332"/>
        <end position="348"/>
    </location>
</feature>
<keyword evidence="8" id="KW-1185">Reference proteome</keyword>
<dbReference type="Pfam" id="PF02765">
    <property type="entry name" value="POT1"/>
    <property type="match status" value="1"/>
</dbReference>
<feature type="region of interest" description="Disordered" evidence="5">
    <location>
        <begin position="202"/>
        <end position="243"/>
    </location>
</feature>
<dbReference type="PANTHER" id="PTHR14513">
    <property type="entry name" value="PROTECTION OF TELOMERES 1"/>
    <property type="match status" value="1"/>
</dbReference>
<evidence type="ECO:0000256" key="4">
    <source>
        <dbReference type="ARBA" id="ARBA00023125"/>
    </source>
</evidence>
<evidence type="ECO:0000313" key="8">
    <source>
        <dbReference type="Proteomes" id="UP001362999"/>
    </source>
</evidence>
<evidence type="ECO:0000259" key="6">
    <source>
        <dbReference type="SMART" id="SM00976"/>
    </source>
</evidence>
<evidence type="ECO:0000256" key="1">
    <source>
        <dbReference type="ARBA" id="ARBA00004574"/>
    </source>
</evidence>
<keyword evidence="2" id="KW-0158">Chromosome</keyword>
<dbReference type="Proteomes" id="UP001362999">
    <property type="component" value="Unassembled WGS sequence"/>
</dbReference>
<reference evidence="7 8" key="1">
    <citation type="journal article" date="2024" name="J Genomics">
        <title>Draft genome sequencing and assembly of Favolaschia claudopus CIRM-BRFM 2984 isolated from oak limbs.</title>
        <authorList>
            <person name="Navarro D."/>
            <person name="Drula E."/>
            <person name="Chaduli D."/>
            <person name="Cazenave R."/>
            <person name="Ahrendt S."/>
            <person name="Wang J."/>
            <person name="Lipzen A."/>
            <person name="Daum C."/>
            <person name="Barry K."/>
            <person name="Grigoriev I.V."/>
            <person name="Favel A."/>
            <person name="Rosso M.N."/>
            <person name="Martin F."/>
        </authorList>
    </citation>
    <scope>NUCLEOTIDE SEQUENCE [LARGE SCALE GENOMIC DNA]</scope>
    <source>
        <strain evidence="7 8">CIRM-BRFM 2984</strain>
    </source>
</reference>
<evidence type="ECO:0000313" key="7">
    <source>
        <dbReference type="EMBL" id="KAK7038066.1"/>
    </source>
</evidence>
<evidence type="ECO:0000256" key="5">
    <source>
        <dbReference type="SAM" id="MobiDB-lite"/>
    </source>
</evidence>
<dbReference type="InterPro" id="IPR028389">
    <property type="entry name" value="POT1"/>
</dbReference>
<feature type="compositionally biased region" description="Pro residues" evidence="5">
    <location>
        <begin position="278"/>
        <end position="294"/>
    </location>
</feature>
<organism evidence="7 8">
    <name type="scientific">Favolaschia claudopus</name>
    <dbReference type="NCBI Taxonomy" id="2862362"/>
    <lineage>
        <taxon>Eukaryota</taxon>
        <taxon>Fungi</taxon>
        <taxon>Dikarya</taxon>
        <taxon>Basidiomycota</taxon>
        <taxon>Agaricomycotina</taxon>
        <taxon>Agaricomycetes</taxon>
        <taxon>Agaricomycetidae</taxon>
        <taxon>Agaricales</taxon>
        <taxon>Marasmiineae</taxon>
        <taxon>Mycenaceae</taxon>
        <taxon>Favolaschia</taxon>
    </lineage>
</organism>
<dbReference type="GO" id="GO:0098505">
    <property type="term" value="F:G-rich strand telomeric DNA binding"/>
    <property type="evidence" value="ECO:0007669"/>
    <property type="project" value="TreeGrafter"/>
</dbReference>